<evidence type="ECO:0000313" key="2">
    <source>
        <dbReference type="Proteomes" id="UP001165488"/>
    </source>
</evidence>
<dbReference type="RefSeq" id="WP_241273849.1">
    <property type="nucleotide sequence ID" value="NZ_JAKZGS010000003.1"/>
</dbReference>
<name>A0ABS9UL86_9BACT</name>
<protein>
    <submittedName>
        <fullName evidence="1">Uncharacterized protein</fullName>
    </submittedName>
</protein>
<accession>A0ABS9UL86</accession>
<sequence>MKSWIPVGLIHDLIDTNADLIRPGFTDNVSGYTVGQIFGALRPGVETVQGFRNRLLQNNGNQQQQAVNNLFEAYFYN</sequence>
<keyword evidence="2" id="KW-1185">Reference proteome</keyword>
<comment type="caution">
    <text evidence="1">The sequence shown here is derived from an EMBL/GenBank/DDBJ whole genome shotgun (WGS) entry which is preliminary data.</text>
</comment>
<organism evidence="1 2">
    <name type="scientific">Belliella calami</name>
    <dbReference type="NCBI Taxonomy" id="2923436"/>
    <lineage>
        <taxon>Bacteria</taxon>
        <taxon>Pseudomonadati</taxon>
        <taxon>Bacteroidota</taxon>
        <taxon>Cytophagia</taxon>
        <taxon>Cytophagales</taxon>
        <taxon>Cyclobacteriaceae</taxon>
        <taxon>Belliella</taxon>
    </lineage>
</organism>
<evidence type="ECO:0000313" key="1">
    <source>
        <dbReference type="EMBL" id="MCH7397332.1"/>
    </source>
</evidence>
<dbReference type="EMBL" id="JAKZGS010000003">
    <property type="protein sequence ID" value="MCH7397332.1"/>
    <property type="molecule type" value="Genomic_DNA"/>
</dbReference>
<reference evidence="1" key="1">
    <citation type="submission" date="2022-03" db="EMBL/GenBank/DDBJ databases">
        <title>De novo assembled genomes of Belliella spp. (Cyclobacteriaceae) strains.</title>
        <authorList>
            <person name="Szabo A."/>
            <person name="Korponai K."/>
            <person name="Felfoldi T."/>
        </authorList>
    </citation>
    <scope>NUCLEOTIDE SEQUENCE</scope>
    <source>
        <strain evidence="1">DSM 107340</strain>
    </source>
</reference>
<gene>
    <name evidence="1" type="ORF">MM236_05000</name>
</gene>
<proteinExistence type="predicted"/>
<dbReference type="Proteomes" id="UP001165488">
    <property type="component" value="Unassembled WGS sequence"/>
</dbReference>